<dbReference type="Gene3D" id="1.10.418.10">
    <property type="entry name" value="Calponin-like domain"/>
    <property type="match status" value="4"/>
</dbReference>
<keyword evidence="4" id="KW-0009">Actin-binding</keyword>
<dbReference type="GO" id="GO:0005509">
    <property type="term" value="F:calcium ion binding"/>
    <property type="evidence" value="ECO:0007669"/>
    <property type="project" value="InterPro"/>
</dbReference>
<dbReference type="EMBL" id="OA567951">
    <property type="protein sequence ID" value="CAD7200987.1"/>
    <property type="molecule type" value="Genomic_DNA"/>
</dbReference>
<dbReference type="InterPro" id="IPR011992">
    <property type="entry name" value="EF-hand-dom_pair"/>
</dbReference>
<dbReference type="PROSITE" id="PS50021">
    <property type="entry name" value="CH"/>
    <property type="match status" value="4"/>
</dbReference>
<evidence type="ECO:0000256" key="1">
    <source>
        <dbReference type="ARBA" id="ARBA00022723"/>
    </source>
</evidence>
<dbReference type="PROSITE" id="PS50222">
    <property type="entry name" value="EF_HAND_2"/>
    <property type="match status" value="1"/>
</dbReference>
<dbReference type="Gene3D" id="1.10.238.10">
    <property type="entry name" value="EF-hand"/>
    <property type="match status" value="1"/>
</dbReference>
<dbReference type="InterPro" id="IPR002048">
    <property type="entry name" value="EF_hand_dom"/>
</dbReference>
<name>A0A7R8VLZ7_TIMDO</name>
<feature type="domain" description="Calponin-homology (CH)" evidence="5">
    <location>
        <begin position="610"/>
        <end position="718"/>
    </location>
</feature>
<dbReference type="SUPFAM" id="SSF47576">
    <property type="entry name" value="Calponin-homology domain, CH-domain"/>
    <property type="match status" value="1"/>
</dbReference>
<dbReference type="GO" id="GO:0051017">
    <property type="term" value="P:actin filament bundle assembly"/>
    <property type="evidence" value="ECO:0007669"/>
    <property type="project" value="InterPro"/>
</dbReference>
<dbReference type="CDD" id="cd21292">
    <property type="entry name" value="CH_PLS_rpt1"/>
    <property type="match status" value="1"/>
</dbReference>
<dbReference type="GO" id="GO:0032432">
    <property type="term" value="C:actin filament bundle"/>
    <property type="evidence" value="ECO:0007669"/>
    <property type="project" value="TreeGrafter"/>
</dbReference>
<dbReference type="CDD" id="cd21298">
    <property type="entry name" value="CH_PLS_rpt3"/>
    <property type="match status" value="1"/>
</dbReference>
<sequence length="848" mass="95069">MVMLPLTEYRAFLSNALRLNLISRDLHSNSNSESAELNAKMASSFMNIGKLSDDELQELKDQFLAVRSEPAFTWRESGKPFRTPPTPTPIHPSEIRTSIFPSSAVELNYATEAGSSPIMWWSRSGIGSDTSCLLCCGLRVLIIWCMRLKMRACNSDTTGLVPGGGGGADMRTRTGSPMTSLVPSDSSQLRADGFEKLPDQIMYPYAEPDDPQKHVRCNSSDFRGRRTGRLLTDNLLWQQLPIERSNETARRPNVTIIDKNGDGYIDLSELKEALDICGFKLPGWKVRKMIEDYDNKRQITHRGRLSFEEFETLCGELKGNEVASTFKQVVSKKENLETLGGMSDASSEGTTHSVRLEEQLAFSDWINTNLGSDPDLRHLLPIDPEGNKIINHSCPETIDERVINKKNLTLYTKYENLTLALNSSSAIGCNIINIDAHDLSKGKPHLVLGLLWQIIRIGLFNQITLENCPGLTALLMDEEHIEDLMRLSPEAILLRWVNYHLQRAGVARRCNNFQGDITDSEIYTHLLKQIAPSDAGITLEALRESNLLERAEIMLQQAAKLGCRSFVTPSDVVNGIYKLNLAFVANLFNNHPSLDLPEGEIEGLETLEETREEKTYRNWMNSMGVAPYVNWLYSDLADGLVIFQLYDIIKPGIVNWNKVHRKFSKLRKFMEKLENCNYAVELGKQLKFSLVGIAGQDLNDGNATLTLALIWQLMRAYTLSVLTQLANTGSPIVEKEIVTWVNSKLSAANKKSFLKSFQDPSLADARVVIDLLDAIKPGTIHYEFVKEGGSEEENLINAKYAISMARKTGARVYALPEDITEVKPKMVMTVFACLMAMDYIPNMDAKHS</sequence>
<evidence type="ECO:0008006" key="8">
    <source>
        <dbReference type="Google" id="ProtNLM"/>
    </source>
</evidence>
<gene>
    <name evidence="7" type="ORF">TDIB3V08_LOCUS7195</name>
</gene>
<dbReference type="Pfam" id="PF00307">
    <property type="entry name" value="CH"/>
    <property type="match status" value="4"/>
</dbReference>
<dbReference type="GO" id="GO:0051639">
    <property type="term" value="P:actin filament network formation"/>
    <property type="evidence" value="ECO:0007669"/>
    <property type="project" value="TreeGrafter"/>
</dbReference>
<dbReference type="SMART" id="SM00033">
    <property type="entry name" value="CH"/>
    <property type="match status" value="4"/>
</dbReference>
<evidence type="ECO:0000256" key="2">
    <source>
        <dbReference type="ARBA" id="ARBA00022737"/>
    </source>
</evidence>
<accession>A0A7R8VLZ7</accession>
<dbReference type="SUPFAM" id="SSF47473">
    <property type="entry name" value="EF-hand"/>
    <property type="match status" value="1"/>
</dbReference>
<dbReference type="CDD" id="cd21295">
    <property type="entry name" value="CH_PLS_rpt2"/>
    <property type="match status" value="1"/>
</dbReference>
<dbReference type="InterPro" id="IPR036872">
    <property type="entry name" value="CH_dom_sf"/>
</dbReference>
<dbReference type="GO" id="GO:0005737">
    <property type="term" value="C:cytoplasm"/>
    <property type="evidence" value="ECO:0007669"/>
    <property type="project" value="TreeGrafter"/>
</dbReference>
<dbReference type="PANTHER" id="PTHR19961:SF18">
    <property type="entry name" value="FI19014P1"/>
    <property type="match status" value="1"/>
</dbReference>
<dbReference type="PROSITE" id="PS00020">
    <property type="entry name" value="ACTININ_2"/>
    <property type="match status" value="1"/>
</dbReference>
<dbReference type="InterPro" id="IPR039959">
    <property type="entry name" value="Fimbrin/Plastin"/>
</dbReference>
<feature type="domain" description="Calponin-homology (CH)" evidence="5">
    <location>
        <begin position="731"/>
        <end position="839"/>
    </location>
</feature>
<dbReference type="FunFam" id="1.10.418.10:FF:000066">
    <property type="entry name" value="plastin-1 isoform X2"/>
    <property type="match status" value="1"/>
</dbReference>
<evidence type="ECO:0000259" key="6">
    <source>
        <dbReference type="PROSITE" id="PS50222"/>
    </source>
</evidence>
<feature type="domain" description="EF-hand" evidence="6">
    <location>
        <begin position="257"/>
        <end position="280"/>
    </location>
</feature>
<evidence type="ECO:0000313" key="7">
    <source>
        <dbReference type="EMBL" id="CAD7200987.1"/>
    </source>
</evidence>
<dbReference type="FunFam" id="1.10.418.10:FF:000010">
    <property type="entry name" value="Plastin-3 isoform 1"/>
    <property type="match status" value="1"/>
</dbReference>
<dbReference type="GO" id="GO:0051015">
    <property type="term" value="F:actin filament binding"/>
    <property type="evidence" value="ECO:0007669"/>
    <property type="project" value="InterPro"/>
</dbReference>
<evidence type="ECO:0000256" key="3">
    <source>
        <dbReference type="ARBA" id="ARBA00022837"/>
    </source>
</evidence>
<dbReference type="InterPro" id="IPR001589">
    <property type="entry name" value="Actinin_actin-bd_CS"/>
</dbReference>
<dbReference type="GO" id="GO:0005884">
    <property type="term" value="C:actin filament"/>
    <property type="evidence" value="ECO:0007669"/>
    <property type="project" value="TreeGrafter"/>
</dbReference>
<dbReference type="AlphaFoldDB" id="A0A7R8VLZ7"/>
<proteinExistence type="predicted"/>
<reference evidence="7" key="1">
    <citation type="submission" date="2020-11" db="EMBL/GenBank/DDBJ databases">
        <authorList>
            <person name="Tran Van P."/>
        </authorList>
    </citation>
    <scope>NUCLEOTIDE SEQUENCE</scope>
</reference>
<dbReference type="PROSITE" id="PS00018">
    <property type="entry name" value="EF_HAND_1"/>
    <property type="match status" value="1"/>
</dbReference>
<keyword evidence="1" id="KW-0479">Metal-binding</keyword>
<dbReference type="FunFam" id="1.10.238.10:FF:000263">
    <property type="entry name" value="plastin-1 isoform X2"/>
    <property type="match status" value="1"/>
</dbReference>
<dbReference type="FunFam" id="1.10.418.10:FF:000042">
    <property type="entry name" value="Fimbrin, putative"/>
    <property type="match status" value="1"/>
</dbReference>
<protein>
    <recommendedName>
        <fullName evidence="8">Fimbrin</fullName>
    </recommendedName>
</protein>
<feature type="domain" description="Calponin-homology (CH)" evidence="5">
    <location>
        <begin position="353"/>
        <end position="459"/>
    </location>
</feature>
<dbReference type="CDD" id="cd00051">
    <property type="entry name" value="EFh"/>
    <property type="match status" value="1"/>
</dbReference>
<feature type="domain" description="Calponin-homology (CH)" evidence="5">
    <location>
        <begin position="487"/>
        <end position="592"/>
    </location>
</feature>
<keyword evidence="2" id="KW-0677">Repeat</keyword>
<evidence type="ECO:0000256" key="4">
    <source>
        <dbReference type="ARBA" id="ARBA00023203"/>
    </source>
</evidence>
<organism evidence="7">
    <name type="scientific">Timema douglasi</name>
    <name type="common">Walking stick</name>
    <dbReference type="NCBI Taxonomy" id="61478"/>
    <lineage>
        <taxon>Eukaryota</taxon>
        <taxon>Metazoa</taxon>
        <taxon>Ecdysozoa</taxon>
        <taxon>Arthropoda</taxon>
        <taxon>Hexapoda</taxon>
        <taxon>Insecta</taxon>
        <taxon>Pterygota</taxon>
        <taxon>Neoptera</taxon>
        <taxon>Polyneoptera</taxon>
        <taxon>Phasmatodea</taxon>
        <taxon>Timematodea</taxon>
        <taxon>Timematoidea</taxon>
        <taxon>Timematidae</taxon>
        <taxon>Timema</taxon>
    </lineage>
</organism>
<dbReference type="PROSITE" id="PS00019">
    <property type="entry name" value="ACTININ_1"/>
    <property type="match status" value="1"/>
</dbReference>
<dbReference type="CDD" id="cd21301">
    <property type="entry name" value="CH_PLS_rpt4"/>
    <property type="match status" value="1"/>
</dbReference>
<keyword evidence="3" id="KW-0106">Calcium</keyword>
<dbReference type="PANTHER" id="PTHR19961">
    <property type="entry name" value="FIMBRIN/PLASTIN"/>
    <property type="match status" value="1"/>
</dbReference>
<dbReference type="InterPro" id="IPR001715">
    <property type="entry name" value="CH_dom"/>
</dbReference>
<evidence type="ECO:0000259" key="5">
    <source>
        <dbReference type="PROSITE" id="PS50021"/>
    </source>
</evidence>
<dbReference type="InterPro" id="IPR018247">
    <property type="entry name" value="EF_Hand_1_Ca_BS"/>
</dbReference>